<sequence>PEEGITVNIAGNNRLVPTQRMTGEDFWLLSKVLGNQTCITGLDVKYNLIGDVGAYYAAKLLQKQPCITYLNLMFNDIGPEGGELIAKALHINKTLKYLRMTGNKIANTGGMFFAAMLQINSSLEKLDLGDCDLGLQSVIAFTTVLTQNKAIKAINLNRPILYGEQAYSDLMESGRLKPDSTDVEPYVVDGRVYLAEVSNGLKRHYYWSPTYGNAYDHSSNAGFALVPVGQHL</sequence>
<dbReference type="InterPro" id="IPR001611">
    <property type="entry name" value="Leu-rich_rpt"/>
</dbReference>
<dbReference type="SUPFAM" id="SSF52047">
    <property type="entry name" value="RNI-like"/>
    <property type="match status" value="1"/>
</dbReference>
<feature type="non-terminal residue" evidence="2">
    <location>
        <position position="1"/>
    </location>
</feature>
<keyword evidence="1" id="KW-0677">Repeat</keyword>
<organism evidence="2 3">
    <name type="scientific">Microtus ochrogaster</name>
    <name type="common">Prairie vole</name>
    <dbReference type="NCBI Taxonomy" id="79684"/>
    <lineage>
        <taxon>Eukaryota</taxon>
        <taxon>Metazoa</taxon>
        <taxon>Chordata</taxon>
        <taxon>Craniata</taxon>
        <taxon>Vertebrata</taxon>
        <taxon>Euteleostomi</taxon>
        <taxon>Mammalia</taxon>
        <taxon>Eutheria</taxon>
        <taxon>Euarchontoglires</taxon>
        <taxon>Glires</taxon>
        <taxon>Rodentia</taxon>
        <taxon>Myomorpha</taxon>
        <taxon>Muroidea</taxon>
        <taxon>Cricetidae</taxon>
        <taxon>Arvicolinae</taxon>
        <taxon>Microtus</taxon>
    </lineage>
</organism>
<evidence type="ECO:0000313" key="2">
    <source>
        <dbReference type="EMBL" id="KAH0517091.1"/>
    </source>
</evidence>
<evidence type="ECO:0000256" key="1">
    <source>
        <dbReference type="ARBA" id="ARBA00022737"/>
    </source>
</evidence>
<gene>
    <name evidence="2" type="ORF">LTLLF_122505</name>
</gene>
<dbReference type="PANTHER" id="PTHR24111">
    <property type="entry name" value="LEUCINE-RICH REPEAT-CONTAINING PROTEIN 34"/>
    <property type="match status" value="1"/>
</dbReference>
<dbReference type="InterPro" id="IPR052201">
    <property type="entry name" value="LRR-containing_regulator"/>
</dbReference>
<proteinExistence type="predicted"/>
<evidence type="ECO:0000313" key="3">
    <source>
        <dbReference type="Proteomes" id="UP000710432"/>
    </source>
</evidence>
<dbReference type="EMBL" id="JAATJU010017933">
    <property type="protein sequence ID" value="KAH0517091.1"/>
    <property type="molecule type" value="Genomic_DNA"/>
</dbReference>
<dbReference type="AlphaFoldDB" id="A0A8J6GNC4"/>
<dbReference type="SMART" id="SM00368">
    <property type="entry name" value="LRR_RI"/>
    <property type="match status" value="4"/>
</dbReference>
<dbReference type="InterPro" id="IPR032675">
    <property type="entry name" value="LRR_dom_sf"/>
</dbReference>
<accession>A0A8J6GNC4</accession>
<protein>
    <submittedName>
        <fullName evidence="2">Leucine-rich repeat-containing protein 34</fullName>
    </submittedName>
</protein>
<dbReference type="Pfam" id="PF13516">
    <property type="entry name" value="LRR_6"/>
    <property type="match status" value="3"/>
</dbReference>
<dbReference type="Gene3D" id="3.80.10.10">
    <property type="entry name" value="Ribonuclease Inhibitor"/>
    <property type="match status" value="1"/>
</dbReference>
<comment type="caution">
    <text evidence="2">The sequence shown here is derived from an EMBL/GenBank/DDBJ whole genome shotgun (WGS) entry which is preliminary data.</text>
</comment>
<reference evidence="2" key="1">
    <citation type="submission" date="2020-03" db="EMBL/GenBank/DDBJ databases">
        <title>Studies in the Genomics of Life Span.</title>
        <authorList>
            <person name="Glass D."/>
        </authorList>
    </citation>
    <scope>NUCLEOTIDE SEQUENCE</scope>
    <source>
        <strain evidence="2">LTLLF</strain>
        <tissue evidence="2">Muscle</tissue>
    </source>
</reference>
<name>A0A8J6GNC4_MICOH</name>
<dbReference type="Proteomes" id="UP000710432">
    <property type="component" value="Unassembled WGS sequence"/>
</dbReference>
<dbReference type="PANTHER" id="PTHR24111:SF4">
    <property type="entry name" value="LEUCINE-RICH REPEAT-CONTAINING PROTEIN 34"/>
    <property type="match status" value="1"/>
</dbReference>